<reference evidence="1" key="1">
    <citation type="journal article" date="2012" name="PLoS ONE">
        <title>Gene sets for utilization of primary and secondary nutrition supplies in the distal gut of endangered iberian lynx.</title>
        <authorList>
            <person name="Alcaide M."/>
            <person name="Messina E."/>
            <person name="Richter M."/>
            <person name="Bargiela R."/>
            <person name="Peplies J."/>
            <person name="Huws S.A."/>
            <person name="Newbold C.J."/>
            <person name="Golyshin P.N."/>
            <person name="Simon M.A."/>
            <person name="Lopez G."/>
            <person name="Yakimov M.M."/>
            <person name="Ferrer M."/>
        </authorList>
    </citation>
    <scope>NUCLEOTIDE SEQUENCE</scope>
</reference>
<organism evidence="1">
    <name type="scientific">gut metagenome</name>
    <dbReference type="NCBI Taxonomy" id="749906"/>
    <lineage>
        <taxon>unclassified sequences</taxon>
        <taxon>metagenomes</taxon>
        <taxon>organismal metagenomes</taxon>
    </lineage>
</organism>
<name>J9GQZ9_9ZZZZ</name>
<dbReference type="EMBL" id="AMCI01000218">
    <property type="protein sequence ID" value="EJX10284.1"/>
    <property type="molecule type" value="Genomic_DNA"/>
</dbReference>
<comment type="caution">
    <text evidence="1">The sequence shown here is derived from an EMBL/GenBank/DDBJ whole genome shotgun (WGS) entry which is preliminary data.</text>
</comment>
<gene>
    <name evidence="1" type="ORF">EVA_01583</name>
</gene>
<evidence type="ECO:0000313" key="1">
    <source>
        <dbReference type="EMBL" id="EJX10284.1"/>
    </source>
</evidence>
<protein>
    <submittedName>
        <fullName evidence="1">Uncharacterized protein</fullName>
    </submittedName>
</protein>
<sequence>MLLFTGSLLLLGGCHDEWDTWDDPYQHIEEGIPGELSIPLCAAVQEDLQVSTRAEKDPIHEQHVHSAYLFIIDRPKNSEPKNCRILSRKYFADISSFVQKITYKGETRYIAQLTMPAVTSKQAQIFAIANLGYSDLQSVENDATLLQQCDTLTSLQSLMQLSASLSILPEQTVNVERMQGHHLMSGFYCTEEQNKAISSASPLVTLKAETGNRISICAPGTTTPYLPLNDTQQAGTAAAVFLHRLDAKITVRIVPAGELQQTPGAYFRLIGWEVLNTPVHENLYRINQPAAVKDQKYLNSKLFQRDLNQGEDGSWEFTFYQFENKATPLLKPEQELTAQLIADQYNKEYGLAGTNAVSARQITSAFSAYPNQYSDFAYTLRDLNKKYKGAEGQNGAYDPKDPTNDNQIIVVKNGDFEYAPQHATYIRVAGTYYNPQEPVKRQKNDPVSLRKESLYPISTYPYWGKGGTPVKTAAEAVKRTRSATVVYYVHLGYVGGTNYSETATGIPNTCRTFDDFQKKVNDYNICRNHHYIYTLKVAGVENIRLEATREEAGNILEQEKQTGAEGAVLESQHMFQLDAHYEARNFTIDFSRMPDTYSEGFAFAWETPFDRARCILKKAAEENRNCSTSMANPC</sequence>
<dbReference type="AlphaFoldDB" id="J9GQZ9"/>
<proteinExistence type="predicted"/>
<accession>J9GQZ9</accession>